<accession>A0ACB7IEF8</accession>
<name>A0ACB7IEF8_MANES</name>
<comment type="caution">
    <text evidence="1">The sequence shown here is derived from an EMBL/GenBank/DDBJ whole genome shotgun (WGS) entry which is preliminary data.</text>
</comment>
<dbReference type="EMBL" id="CM004387">
    <property type="protein sequence ID" value="KAG8663130.1"/>
    <property type="molecule type" value="Genomic_DNA"/>
</dbReference>
<dbReference type="Proteomes" id="UP000091857">
    <property type="component" value="Chromosome 1"/>
</dbReference>
<gene>
    <name evidence="1" type="ORF">MANES_01G180600v8</name>
</gene>
<evidence type="ECO:0000313" key="2">
    <source>
        <dbReference type="Proteomes" id="UP000091857"/>
    </source>
</evidence>
<organism evidence="1 2">
    <name type="scientific">Manihot esculenta</name>
    <name type="common">Cassava</name>
    <name type="synonym">Jatropha manihot</name>
    <dbReference type="NCBI Taxonomy" id="3983"/>
    <lineage>
        <taxon>Eukaryota</taxon>
        <taxon>Viridiplantae</taxon>
        <taxon>Streptophyta</taxon>
        <taxon>Embryophyta</taxon>
        <taxon>Tracheophyta</taxon>
        <taxon>Spermatophyta</taxon>
        <taxon>Magnoliopsida</taxon>
        <taxon>eudicotyledons</taxon>
        <taxon>Gunneridae</taxon>
        <taxon>Pentapetalae</taxon>
        <taxon>rosids</taxon>
        <taxon>fabids</taxon>
        <taxon>Malpighiales</taxon>
        <taxon>Euphorbiaceae</taxon>
        <taxon>Crotonoideae</taxon>
        <taxon>Manihoteae</taxon>
        <taxon>Manihot</taxon>
    </lineage>
</organism>
<proteinExistence type="predicted"/>
<reference evidence="2" key="1">
    <citation type="journal article" date="2016" name="Nat. Biotechnol.">
        <title>Sequencing wild and cultivated cassava and related species reveals extensive interspecific hybridization and genetic diversity.</title>
        <authorList>
            <person name="Bredeson J.V."/>
            <person name="Lyons J.B."/>
            <person name="Prochnik S.E."/>
            <person name="Wu G.A."/>
            <person name="Ha C.M."/>
            <person name="Edsinger-Gonzales E."/>
            <person name="Grimwood J."/>
            <person name="Schmutz J."/>
            <person name="Rabbi I.Y."/>
            <person name="Egesi C."/>
            <person name="Nauluvula P."/>
            <person name="Lebot V."/>
            <person name="Ndunguru J."/>
            <person name="Mkamilo G."/>
            <person name="Bart R.S."/>
            <person name="Setter T.L."/>
            <person name="Gleadow R.M."/>
            <person name="Kulakow P."/>
            <person name="Ferguson M.E."/>
            <person name="Rounsley S."/>
            <person name="Rokhsar D.S."/>
        </authorList>
    </citation>
    <scope>NUCLEOTIDE SEQUENCE [LARGE SCALE GENOMIC DNA]</scope>
    <source>
        <strain evidence="2">cv. AM560-2</strain>
    </source>
</reference>
<protein>
    <submittedName>
        <fullName evidence="1">Uncharacterized protein</fullName>
    </submittedName>
</protein>
<keyword evidence="2" id="KW-1185">Reference proteome</keyword>
<evidence type="ECO:0000313" key="1">
    <source>
        <dbReference type="EMBL" id="KAG8663130.1"/>
    </source>
</evidence>
<sequence>MRGFLLTALLSLFIHQFPCLPSDDSSFGLSYNGGKIMTRPVRVSLLWFGTGWQESGKEAIRNAINSLTPSRYLGKNSEVPTLGDWWNIVRQYTDSSNDPVSDRVDVGSECFYTGSELNMTRDQVIDIGHSVFNKTLIDAFRGNLTCNEAFEVNENSIFHVVFSHTVIFLDRKEQTELMVSCSGDLQVEAFAGANVTLGWARAPQKDANSDQCSRFLQGKSYLGPPNGDEKIDSLVGYILSKITEGVTNRDGRGWIANDGSGMTVGSFCASTIQRRPEGPPLFRDGERKVSFNAVGLNGYRYIVQYIWDQKIQNCALKVSETCNFNVIVLKQPKGYLNRGLAVNHTDGLQPYPPNQMCQWSVSYPAAKFISFTMNYLSLTANGDDTLQICPSNSSLAQCNVLQLLEKNSNRKFKVMGSKATIKFTSGDHVSFESRGWELSYSAGFCNGKEDVYNHDGIIGYPPLIGFSYIEGLSCLWILHGKPGTLVSLSFTHINISEDFDFLAIYNGAKQQVANFSGYYSGSGLPHLNLTGEVRIAFATQTEKGQGWSANYFIASPVSRNSKTFLVIIIVVSAVGVSISLAFIAFALRKNRSRCSYAMDSDESLMLMRLETIRDENLIGEGPSAVVYRAVLTDGKCIAVKAPKGTASPVDLEREILSKSSSHPNIISLVGYAHDGLQRHYLAFEFMSGGNLRMNLMERGERLDWEKRLAIALQICSAIQMLHMYLKPPIYHGNIASENILLDELSNAKLAGFSKADYCSNNRMNPGDLSEMAEDIWSFGIVLVELLRGQNLDDRNAYKNFRSLEEVNEFVGNHEHFDRRLGIPDEQSRIMGLAKLGEIAKWCIGLGCGVERERNNPQIGDVLSGLKQVKQMFCCV</sequence>